<evidence type="ECO:0000313" key="2">
    <source>
        <dbReference type="EMBL" id="MFD2533567.1"/>
    </source>
</evidence>
<comment type="caution">
    <text evidence="2">The sequence shown here is derived from an EMBL/GenBank/DDBJ whole genome shotgun (WGS) entry which is preliminary data.</text>
</comment>
<evidence type="ECO:0000313" key="3">
    <source>
        <dbReference type="Proteomes" id="UP001597441"/>
    </source>
</evidence>
<keyword evidence="3" id="KW-1185">Reference proteome</keyword>
<reference evidence="3" key="1">
    <citation type="journal article" date="2019" name="Int. J. Syst. Evol. Microbiol.">
        <title>The Global Catalogue of Microorganisms (GCM) 10K type strain sequencing project: providing services to taxonomists for standard genome sequencing and annotation.</title>
        <authorList>
            <consortium name="The Broad Institute Genomics Platform"/>
            <consortium name="The Broad Institute Genome Sequencing Center for Infectious Disease"/>
            <person name="Wu L."/>
            <person name="Ma J."/>
        </authorList>
    </citation>
    <scope>NUCLEOTIDE SEQUENCE [LARGE SCALE GENOMIC DNA]</scope>
    <source>
        <strain evidence="3">KCTC 42903</strain>
    </source>
</reference>
<proteinExistence type="predicted"/>
<sequence length="193" mass="22104">MIKRFISIKSILFFLIATLSLFSLQAQTDNDLPTIEDKIIGLQTGLFGFWGHYETKITSSISLRGEFGLDLGLRKGVFTNDEMVFALIPNLVVESRWYYSLERRIRKGKSIAHNSGFFLGIKSRYYPDWFVISSDDSVSIVESIDFIPKIGYRKVWNNHLSFESGFGIGKSLNIPSDNWDTTAELTFRIGYNF</sequence>
<evidence type="ECO:0000256" key="1">
    <source>
        <dbReference type="SAM" id="SignalP"/>
    </source>
</evidence>
<organism evidence="2 3">
    <name type="scientific">Gelatiniphilus marinus</name>
    <dbReference type="NCBI Taxonomy" id="1759464"/>
    <lineage>
        <taxon>Bacteria</taxon>
        <taxon>Pseudomonadati</taxon>
        <taxon>Bacteroidota</taxon>
        <taxon>Flavobacteriia</taxon>
        <taxon>Flavobacteriales</taxon>
        <taxon>Flavobacteriaceae</taxon>
        <taxon>Gelatiniphilus</taxon>
    </lineage>
</organism>
<gene>
    <name evidence="2" type="ORF">ACFSQS_00510</name>
</gene>
<protein>
    <recommendedName>
        <fullName evidence="4">DUF3575 domain-containing protein</fullName>
    </recommendedName>
</protein>
<dbReference type="RefSeq" id="WP_388012427.1">
    <property type="nucleotide sequence ID" value="NZ_JBHUDT010000001.1"/>
</dbReference>
<keyword evidence="1" id="KW-0732">Signal</keyword>
<accession>A0ABW5JQ59</accession>
<feature type="signal peptide" evidence="1">
    <location>
        <begin position="1"/>
        <end position="28"/>
    </location>
</feature>
<evidence type="ECO:0008006" key="4">
    <source>
        <dbReference type="Google" id="ProtNLM"/>
    </source>
</evidence>
<feature type="chain" id="PRO_5046244195" description="DUF3575 domain-containing protein" evidence="1">
    <location>
        <begin position="29"/>
        <end position="193"/>
    </location>
</feature>
<name>A0ABW5JQ59_9FLAO</name>
<dbReference type="Proteomes" id="UP001597441">
    <property type="component" value="Unassembled WGS sequence"/>
</dbReference>
<dbReference type="EMBL" id="JBHULK010000001">
    <property type="protein sequence ID" value="MFD2533567.1"/>
    <property type="molecule type" value="Genomic_DNA"/>
</dbReference>